<dbReference type="Proteomes" id="UP001061452">
    <property type="component" value="Unassembled WGS sequence"/>
</dbReference>
<sequence>MVPSHVGVSRGLAGKGGTLAAIFAVPPCRALTPCADIGILKTKVTECRFL</sequence>
<reference evidence="1" key="1">
    <citation type="submission" date="2013-04" db="EMBL/GenBank/DDBJ databases">
        <title>The genome sequencing project of 58 acetic acid bacteria.</title>
        <authorList>
            <person name="Okamoto-Kainuma A."/>
            <person name="Ishikawa M."/>
            <person name="Umino S."/>
            <person name="Koizumi Y."/>
            <person name="Shiwa Y."/>
            <person name="Yoshikawa H."/>
            <person name="Matsutani M."/>
            <person name="Matsushita K."/>
        </authorList>
    </citation>
    <scope>NUCLEOTIDE SEQUENCE</scope>
    <source>
        <strain evidence="1">NRIC 0521</strain>
    </source>
</reference>
<protein>
    <submittedName>
        <fullName evidence="1">Uncharacterized protein</fullName>
    </submittedName>
</protein>
<gene>
    <name evidence="1" type="ORF">AA0521_0509</name>
</gene>
<accession>A0ABQ0PEV6</accession>
<name>A0ABQ0PEV6_9PROT</name>
<evidence type="ECO:0000313" key="2">
    <source>
        <dbReference type="Proteomes" id="UP001061452"/>
    </source>
</evidence>
<evidence type="ECO:0000313" key="1">
    <source>
        <dbReference type="EMBL" id="GBQ65635.1"/>
    </source>
</evidence>
<comment type="caution">
    <text evidence="1">The sequence shown here is derived from an EMBL/GenBank/DDBJ whole genome shotgun (WGS) entry which is preliminary data.</text>
</comment>
<keyword evidence="2" id="KW-1185">Reference proteome</keyword>
<organism evidence="1 2">
    <name type="scientific">Komagataeibacter intermedius NRIC 0521</name>
    <dbReference type="NCBI Taxonomy" id="1307934"/>
    <lineage>
        <taxon>Bacteria</taxon>
        <taxon>Pseudomonadati</taxon>
        <taxon>Pseudomonadota</taxon>
        <taxon>Alphaproteobacteria</taxon>
        <taxon>Acetobacterales</taxon>
        <taxon>Acetobacteraceae</taxon>
        <taxon>Komagataeibacter</taxon>
    </lineage>
</organism>
<dbReference type="EMBL" id="BAQJ01000009">
    <property type="protein sequence ID" value="GBQ65635.1"/>
    <property type="molecule type" value="Genomic_DNA"/>
</dbReference>
<proteinExistence type="predicted"/>